<feature type="compositionally biased region" description="Basic residues" evidence="5">
    <location>
        <begin position="14"/>
        <end position="29"/>
    </location>
</feature>
<dbReference type="InterPro" id="IPR001005">
    <property type="entry name" value="SANT/Myb"/>
</dbReference>
<dbReference type="Gene3D" id="1.10.10.10">
    <property type="entry name" value="Winged helix-like DNA-binding domain superfamily/Winged helix DNA-binding domain"/>
    <property type="match status" value="1"/>
</dbReference>
<keyword evidence="11" id="KW-1185">Reference proteome</keyword>
<feature type="domain" description="HTH myb-type" evidence="9">
    <location>
        <begin position="413"/>
        <end position="447"/>
    </location>
</feature>
<dbReference type="PROSITE" id="PS50934">
    <property type="entry name" value="SWIRM"/>
    <property type="match status" value="1"/>
</dbReference>
<dbReference type="EMBL" id="JBBWWQ010000004">
    <property type="protein sequence ID" value="KAK8948748.1"/>
    <property type="molecule type" value="Genomic_DNA"/>
</dbReference>
<accession>A0AAP0BSX6</accession>
<dbReference type="AlphaFoldDB" id="A0AAP0BSX6"/>
<keyword evidence="3" id="KW-0804">Transcription</keyword>
<dbReference type="SMART" id="SM00717">
    <property type="entry name" value="SANT"/>
    <property type="match status" value="1"/>
</dbReference>
<dbReference type="Gene3D" id="1.10.10.60">
    <property type="entry name" value="Homeodomain-like"/>
    <property type="match status" value="1"/>
</dbReference>
<dbReference type="FunFam" id="1.10.10.10:FF:000020">
    <property type="entry name" value="SWI/SNF complex subunit SMARCC2 isoform c"/>
    <property type="match status" value="1"/>
</dbReference>
<evidence type="ECO:0000313" key="10">
    <source>
        <dbReference type="EMBL" id="KAK8948748.1"/>
    </source>
</evidence>
<gene>
    <name evidence="10" type="primary">SWI3C</name>
    <name evidence="10" type="ORF">KSP39_PZI005928</name>
</gene>
<feature type="region of interest" description="Disordered" evidence="5">
    <location>
        <begin position="1"/>
        <end position="59"/>
    </location>
</feature>
<evidence type="ECO:0000256" key="3">
    <source>
        <dbReference type="ARBA" id="ARBA00023163"/>
    </source>
</evidence>
<keyword evidence="2" id="KW-0238">DNA-binding</keyword>
<proteinExistence type="predicted"/>
<dbReference type="PROSITE" id="PS51293">
    <property type="entry name" value="SANT"/>
    <property type="match status" value="1"/>
</dbReference>
<evidence type="ECO:0000313" key="11">
    <source>
        <dbReference type="Proteomes" id="UP001418222"/>
    </source>
</evidence>
<sequence length="777" mass="84966">MSPASPSLPDSKLKWKKRKRESNPKRQKKTRDEEVDEEDAEAAAAGDEAAEDDRDANATNSNADRVFNLRHCDILSDSCQRICDFPAVVRRIVNHIHPSVASIVVAEKKQFSGSPAGDGADILLFLENISHGQLQSLSSVLPDHPSLQPPDVDKPFSYVCTSPALMEGKGAVKRFGSEKVLIVPKHSDWFSSTSVHRLERQVIPHFFNGKSAEHTPEKYMSLRNKIIAKYMENPGRRLSFADCQGLVASGELYDLSRIVRFLDHWGIINYLSASSVHRGLRMAGSLLREDTNGELNLQTAPLRSIDSLILFDRPKCSLKFEDIAFLSTSASSVDSTSSLADLDARIRERLSEHSCSYCSRPLPYLFYQSQKEADIILCLECFTDAKFITGHSSLDFVRTDSKKDFTDADGDIWTDQETLLLLEAIEKYGDNWTEIAEHVGTKSKAQCILHFVRLPMEDGLLENLDVPQLDVSTISSELQNNGFSRNAATSELNSGDQLPFASSANPVMSLVAFLASTIGPRVAAAGASAALSVLTKEDRRLSSESMCGDVGSQGVSYMNAGHKEGNSEDQASYLTRDSNSLSCDHVKHAAMCGLSAAAVKAKLFADQEEREVQRLAANIINHQLKRLELKLKQFADVETWLLKECEQVERTRQRYSADRARIMSACFAPPGSTTRAASSIPPAGSLAASTGSANLRPAVIPVTGGQAPAFGNNLPHPHSQFIQQQQLFSFGPRLPLSAIHPASSGSPQGMNFNSGMANTTNHQPLLRSSSGNNSNIG</sequence>
<evidence type="ECO:0000259" key="8">
    <source>
        <dbReference type="PROSITE" id="PS51293"/>
    </source>
</evidence>
<dbReference type="Pfam" id="PF00249">
    <property type="entry name" value="Myb_DNA-binding"/>
    <property type="match status" value="1"/>
</dbReference>
<feature type="domain" description="SANT" evidence="8">
    <location>
        <begin position="408"/>
        <end position="459"/>
    </location>
</feature>
<feature type="region of interest" description="Disordered" evidence="5">
    <location>
        <begin position="741"/>
        <end position="777"/>
    </location>
</feature>
<feature type="domain" description="SWIRM" evidence="7">
    <location>
        <begin position="181"/>
        <end position="279"/>
    </location>
</feature>
<keyword evidence="4" id="KW-0539">Nucleus</keyword>
<dbReference type="InterPro" id="IPR032451">
    <property type="entry name" value="SMARCC_C"/>
</dbReference>
<dbReference type="InterPro" id="IPR009057">
    <property type="entry name" value="Homeodomain-like_sf"/>
</dbReference>
<reference evidence="10 11" key="1">
    <citation type="journal article" date="2022" name="Nat. Plants">
        <title>Genomes of leafy and leafless Platanthera orchids illuminate the evolution of mycoheterotrophy.</title>
        <authorList>
            <person name="Li M.H."/>
            <person name="Liu K.W."/>
            <person name="Li Z."/>
            <person name="Lu H.C."/>
            <person name="Ye Q.L."/>
            <person name="Zhang D."/>
            <person name="Wang J.Y."/>
            <person name="Li Y.F."/>
            <person name="Zhong Z.M."/>
            <person name="Liu X."/>
            <person name="Yu X."/>
            <person name="Liu D.K."/>
            <person name="Tu X.D."/>
            <person name="Liu B."/>
            <person name="Hao Y."/>
            <person name="Liao X.Y."/>
            <person name="Jiang Y.T."/>
            <person name="Sun W.H."/>
            <person name="Chen J."/>
            <person name="Chen Y.Q."/>
            <person name="Ai Y."/>
            <person name="Zhai J.W."/>
            <person name="Wu S.S."/>
            <person name="Zhou Z."/>
            <person name="Hsiao Y.Y."/>
            <person name="Wu W.L."/>
            <person name="Chen Y.Y."/>
            <person name="Lin Y.F."/>
            <person name="Hsu J.L."/>
            <person name="Li C.Y."/>
            <person name="Wang Z.W."/>
            <person name="Zhao X."/>
            <person name="Zhong W.Y."/>
            <person name="Ma X.K."/>
            <person name="Ma L."/>
            <person name="Huang J."/>
            <person name="Chen G.Z."/>
            <person name="Huang M.Z."/>
            <person name="Huang L."/>
            <person name="Peng D.H."/>
            <person name="Luo Y.B."/>
            <person name="Zou S.Q."/>
            <person name="Chen S.P."/>
            <person name="Lan S."/>
            <person name="Tsai W.C."/>
            <person name="Van de Peer Y."/>
            <person name="Liu Z.J."/>
        </authorList>
    </citation>
    <scope>NUCLEOTIDE SEQUENCE [LARGE SCALE GENOMIC DNA]</scope>
    <source>
        <strain evidence="10">Lor287</strain>
    </source>
</reference>
<dbReference type="SUPFAM" id="SSF46689">
    <property type="entry name" value="Homeodomain-like"/>
    <property type="match status" value="2"/>
</dbReference>
<dbReference type="Pfam" id="PF16495">
    <property type="entry name" value="SWIRM-assoc_1"/>
    <property type="match status" value="1"/>
</dbReference>
<dbReference type="GO" id="GO:0005634">
    <property type="term" value="C:nucleus"/>
    <property type="evidence" value="ECO:0007669"/>
    <property type="project" value="UniProtKB-ARBA"/>
</dbReference>
<name>A0AAP0BSX6_9ASPA</name>
<keyword evidence="1" id="KW-0805">Transcription regulation</keyword>
<evidence type="ECO:0000259" key="7">
    <source>
        <dbReference type="PROSITE" id="PS50934"/>
    </source>
</evidence>
<dbReference type="PROSITE" id="PS51294">
    <property type="entry name" value="HTH_MYB"/>
    <property type="match status" value="1"/>
</dbReference>
<evidence type="ECO:0000256" key="2">
    <source>
        <dbReference type="ARBA" id="ARBA00023125"/>
    </source>
</evidence>
<feature type="compositionally biased region" description="Polar residues" evidence="5">
    <location>
        <begin position="743"/>
        <end position="777"/>
    </location>
</feature>
<evidence type="ECO:0000259" key="6">
    <source>
        <dbReference type="PROSITE" id="PS50090"/>
    </source>
</evidence>
<evidence type="ECO:0000256" key="5">
    <source>
        <dbReference type="SAM" id="MobiDB-lite"/>
    </source>
</evidence>
<dbReference type="PANTHER" id="PTHR12802:SF61">
    <property type="entry name" value="SWI_SNF COMPLEX SUBUNIT SWI3C"/>
    <property type="match status" value="1"/>
</dbReference>
<dbReference type="Pfam" id="PF04433">
    <property type="entry name" value="SWIRM"/>
    <property type="match status" value="1"/>
</dbReference>
<organism evidence="10 11">
    <name type="scientific">Platanthera zijinensis</name>
    <dbReference type="NCBI Taxonomy" id="2320716"/>
    <lineage>
        <taxon>Eukaryota</taxon>
        <taxon>Viridiplantae</taxon>
        <taxon>Streptophyta</taxon>
        <taxon>Embryophyta</taxon>
        <taxon>Tracheophyta</taxon>
        <taxon>Spermatophyta</taxon>
        <taxon>Magnoliopsida</taxon>
        <taxon>Liliopsida</taxon>
        <taxon>Asparagales</taxon>
        <taxon>Orchidaceae</taxon>
        <taxon>Orchidoideae</taxon>
        <taxon>Orchideae</taxon>
        <taxon>Orchidinae</taxon>
        <taxon>Platanthera</taxon>
    </lineage>
</organism>
<dbReference type="PROSITE" id="PS50090">
    <property type="entry name" value="MYB_LIKE"/>
    <property type="match status" value="1"/>
</dbReference>
<dbReference type="FunFam" id="1.10.10.60:FF:000014">
    <property type="entry name" value="SWI/SNF complex subunit SMARCC2 isoform C"/>
    <property type="match status" value="1"/>
</dbReference>
<dbReference type="InterPro" id="IPR036388">
    <property type="entry name" value="WH-like_DNA-bd_sf"/>
</dbReference>
<dbReference type="InterPro" id="IPR007526">
    <property type="entry name" value="SWIRM"/>
</dbReference>
<dbReference type="GO" id="GO:0003677">
    <property type="term" value="F:DNA binding"/>
    <property type="evidence" value="ECO:0007669"/>
    <property type="project" value="UniProtKB-KW"/>
</dbReference>
<evidence type="ECO:0000259" key="9">
    <source>
        <dbReference type="PROSITE" id="PS51294"/>
    </source>
</evidence>
<protein>
    <submittedName>
        <fullName evidence="10">SWI/SNF complex subunit SWI3C</fullName>
    </submittedName>
</protein>
<dbReference type="Proteomes" id="UP001418222">
    <property type="component" value="Unassembled WGS sequence"/>
</dbReference>
<evidence type="ECO:0000256" key="1">
    <source>
        <dbReference type="ARBA" id="ARBA00023015"/>
    </source>
</evidence>
<comment type="caution">
    <text evidence="10">The sequence shown here is derived from an EMBL/GenBank/DDBJ whole genome shotgun (WGS) entry which is preliminary data.</text>
</comment>
<feature type="domain" description="Myb-like" evidence="6">
    <location>
        <begin position="413"/>
        <end position="455"/>
    </location>
</feature>
<dbReference type="PANTHER" id="PTHR12802">
    <property type="entry name" value="SWI/SNF COMPLEX-RELATED"/>
    <property type="match status" value="1"/>
</dbReference>
<dbReference type="CDD" id="cd00167">
    <property type="entry name" value="SANT"/>
    <property type="match status" value="1"/>
</dbReference>
<dbReference type="InterPro" id="IPR017884">
    <property type="entry name" value="SANT_dom"/>
</dbReference>
<dbReference type="InterPro" id="IPR017930">
    <property type="entry name" value="Myb_dom"/>
</dbReference>
<evidence type="ECO:0000256" key="4">
    <source>
        <dbReference type="ARBA" id="ARBA00023242"/>
    </source>
</evidence>